<dbReference type="Pfam" id="PF09829">
    <property type="entry name" value="DUF2057"/>
    <property type="match status" value="1"/>
</dbReference>
<dbReference type="PANTHER" id="PTHR38108">
    <property type="entry name" value="UPF0319 PROTEIN YCCT"/>
    <property type="match status" value="1"/>
</dbReference>
<proteinExistence type="inferred from homology"/>
<dbReference type="HAMAP" id="MF_00789">
    <property type="entry name" value="UPF0319"/>
    <property type="match status" value="1"/>
</dbReference>
<comment type="similarity">
    <text evidence="1 3">Belongs to the UPF0319 family.</text>
</comment>
<dbReference type="RefSeq" id="WP_039467280.1">
    <property type="nucleotide sequence ID" value="NZ_JWLZ01000197.1"/>
</dbReference>
<protein>
    <recommendedName>
        <fullName evidence="3">UPF0319 protein RJ45_21545</fullName>
    </recommendedName>
</protein>
<dbReference type="Proteomes" id="UP000031278">
    <property type="component" value="Unassembled WGS sequence"/>
</dbReference>
<name>A0A0B9FYU0_9GAMM</name>
<evidence type="ECO:0000256" key="2">
    <source>
        <dbReference type="ARBA" id="ARBA00022729"/>
    </source>
</evidence>
<reference evidence="4 5" key="1">
    <citation type="submission" date="2014-12" db="EMBL/GenBank/DDBJ databases">
        <title>Genome sequencing of Photobacterium gaetbulicola AD005a.</title>
        <authorList>
            <person name="Adrian T.G.S."/>
            <person name="Chan K.G."/>
        </authorList>
    </citation>
    <scope>NUCLEOTIDE SEQUENCE [LARGE SCALE GENOMIC DNA]</scope>
    <source>
        <strain evidence="4 5">AD005a</strain>
    </source>
</reference>
<dbReference type="AlphaFoldDB" id="A0A0B9FYU0"/>
<evidence type="ECO:0000256" key="3">
    <source>
        <dbReference type="HAMAP-Rule" id="MF_00789"/>
    </source>
</evidence>
<evidence type="ECO:0000256" key="1">
    <source>
        <dbReference type="ARBA" id="ARBA00008490"/>
    </source>
</evidence>
<sequence length="213" mass="23718" precursor="true">MKKWLVTLGLLALPLGVQAATLSTGNNIKLLVVDGKKVDSSFWSETDSIELTEGRHQVVVRFDGELKDGSKSKMYTTRPYLFEMDVPKQDATIVLPRLSTLSQAKAYFQRGPKWQLELADGTSRPLNHVELQGKGFAAFSDMEAVVAEYNREHGITFEEGYAVDLEQAAVEVSDKGEVSITGDAFVQLKLWYSKANAEERAAFEQWVQQQSAP</sequence>
<dbReference type="PANTHER" id="PTHR38108:SF1">
    <property type="entry name" value="UPF0319 PROTEIN YCCT"/>
    <property type="match status" value="1"/>
</dbReference>
<gene>
    <name evidence="4" type="ORF">RJ45_21545</name>
</gene>
<accession>A0A0B9FYU0</accession>
<feature type="chain" id="PRO_5008985056" description="UPF0319 protein RJ45_21545" evidence="3">
    <location>
        <begin position="20"/>
        <end position="213"/>
    </location>
</feature>
<organism evidence="4 5">
    <name type="scientific">Photobacterium gaetbulicola</name>
    <dbReference type="NCBI Taxonomy" id="1295392"/>
    <lineage>
        <taxon>Bacteria</taxon>
        <taxon>Pseudomonadati</taxon>
        <taxon>Pseudomonadota</taxon>
        <taxon>Gammaproteobacteria</taxon>
        <taxon>Vibrionales</taxon>
        <taxon>Vibrionaceae</taxon>
        <taxon>Photobacterium</taxon>
    </lineage>
</organism>
<comment type="caution">
    <text evidence="4">The sequence shown here is derived from an EMBL/GenBank/DDBJ whole genome shotgun (WGS) entry which is preliminary data.</text>
</comment>
<keyword evidence="2 3" id="KW-0732">Signal</keyword>
<evidence type="ECO:0000313" key="5">
    <source>
        <dbReference type="Proteomes" id="UP000031278"/>
    </source>
</evidence>
<dbReference type="InterPro" id="IPR018635">
    <property type="entry name" value="UPF0319"/>
</dbReference>
<dbReference type="EMBL" id="JWLZ01000197">
    <property type="protein sequence ID" value="KHT61698.1"/>
    <property type="molecule type" value="Genomic_DNA"/>
</dbReference>
<evidence type="ECO:0000313" key="4">
    <source>
        <dbReference type="EMBL" id="KHT61698.1"/>
    </source>
</evidence>
<feature type="signal peptide" evidence="3">
    <location>
        <begin position="1"/>
        <end position="19"/>
    </location>
</feature>